<keyword evidence="2" id="KW-1185">Reference proteome</keyword>
<protein>
    <submittedName>
        <fullName evidence="1">Uncharacterized protein</fullName>
    </submittedName>
</protein>
<gene>
    <name evidence="1" type="ORF">PoB_004979700</name>
</gene>
<dbReference type="AlphaFoldDB" id="A0AAV4BVC6"/>
<evidence type="ECO:0000313" key="1">
    <source>
        <dbReference type="EMBL" id="GFO23292.1"/>
    </source>
</evidence>
<dbReference type="Proteomes" id="UP000735302">
    <property type="component" value="Unassembled WGS sequence"/>
</dbReference>
<comment type="caution">
    <text evidence="1">The sequence shown here is derived from an EMBL/GenBank/DDBJ whole genome shotgun (WGS) entry which is preliminary data.</text>
</comment>
<sequence length="78" mass="8218">MGSITLVSVTAILFVPETHKKALVETMSETEPSPTKGESGNIHKLSLDIVIVAADGPSIGESENYELSEVDSKTSMVA</sequence>
<name>A0AAV4BVC6_9GAST</name>
<proteinExistence type="predicted"/>
<evidence type="ECO:0000313" key="2">
    <source>
        <dbReference type="Proteomes" id="UP000735302"/>
    </source>
</evidence>
<dbReference type="EMBL" id="BLXT01005502">
    <property type="protein sequence ID" value="GFO23292.1"/>
    <property type="molecule type" value="Genomic_DNA"/>
</dbReference>
<accession>A0AAV4BVC6</accession>
<reference evidence="1 2" key="1">
    <citation type="journal article" date="2021" name="Elife">
        <title>Chloroplast acquisition without the gene transfer in kleptoplastic sea slugs, Plakobranchus ocellatus.</title>
        <authorList>
            <person name="Maeda T."/>
            <person name="Takahashi S."/>
            <person name="Yoshida T."/>
            <person name="Shimamura S."/>
            <person name="Takaki Y."/>
            <person name="Nagai Y."/>
            <person name="Toyoda A."/>
            <person name="Suzuki Y."/>
            <person name="Arimoto A."/>
            <person name="Ishii H."/>
            <person name="Satoh N."/>
            <person name="Nishiyama T."/>
            <person name="Hasebe M."/>
            <person name="Maruyama T."/>
            <person name="Minagawa J."/>
            <person name="Obokata J."/>
            <person name="Shigenobu S."/>
        </authorList>
    </citation>
    <scope>NUCLEOTIDE SEQUENCE [LARGE SCALE GENOMIC DNA]</scope>
</reference>
<organism evidence="1 2">
    <name type="scientific">Plakobranchus ocellatus</name>
    <dbReference type="NCBI Taxonomy" id="259542"/>
    <lineage>
        <taxon>Eukaryota</taxon>
        <taxon>Metazoa</taxon>
        <taxon>Spiralia</taxon>
        <taxon>Lophotrochozoa</taxon>
        <taxon>Mollusca</taxon>
        <taxon>Gastropoda</taxon>
        <taxon>Heterobranchia</taxon>
        <taxon>Euthyneura</taxon>
        <taxon>Panpulmonata</taxon>
        <taxon>Sacoglossa</taxon>
        <taxon>Placobranchoidea</taxon>
        <taxon>Plakobranchidae</taxon>
        <taxon>Plakobranchus</taxon>
    </lineage>
</organism>